<keyword evidence="4" id="KW-1185">Reference proteome</keyword>
<dbReference type="PANTHER" id="PTHR33376:SF15">
    <property type="entry name" value="BLL6794 PROTEIN"/>
    <property type="match status" value="1"/>
</dbReference>
<keyword evidence="1 2" id="KW-0732">Signal</keyword>
<sequence length="345" mass="37485">MMQKTRRSALIGLMAGALGLSAGLPATALAEPEVTLRVAHFLPPSSTAQTQLIEPWAKAVEADSGGRIAVEIYPAMQLGGRPPQLIDQVRTGVADVVWTLPGYTPGRFPKTEVFELPFMVPSAEAGSQALWAFYEKHLRDEYADVHPLVLHVHAPGTLHMREDPVTKMADLEGKKIRLPSQPIGRALDALGAVPVGMPVPATYEALERGVVDGALLPWEVVAPLRINELTRHHLESDLYTATFLFAMNNATYADLPDDLKAVIDTNSGAALAGKVGRAWDAAEVPARQAAKEAGHSFHALTPEQRERWAEATRPVIAEWTDRTENGQSLYEEARALVDRFASEGE</sequence>
<comment type="caution">
    <text evidence="3">The sequence shown here is derived from an EMBL/GenBank/DDBJ whole genome shotgun (WGS) entry which is preliminary data.</text>
</comment>
<dbReference type="InterPro" id="IPR006311">
    <property type="entry name" value="TAT_signal"/>
</dbReference>
<dbReference type="STRING" id="1238182.C882_3706"/>
<evidence type="ECO:0000256" key="1">
    <source>
        <dbReference type="ARBA" id="ARBA00022729"/>
    </source>
</evidence>
<dbReference type="PANTHER" id="PTHR33376">
    <property type="match status" value="1"/>
</dbReference>
<evidence type="ECO:0000313" key="4">
    <source>
        <dbReference type="Proteomes" id="UP000009881"/>
    </source>
</evidence>
<dbReference type="Gene3D" id="3.40.190.170">
    <property type="entry name" value="Bacterial extracellular solute-binding protein, family 7"/>
    <property type="match status" value="1"/>
</dbReference>
<proteinExistence type="predicted"/>
<dbReference type="PROSITE" id="PS51318">
    <property type="entry name" value="TAT"/>
    <property type="match status" value="1"/>
</dbReference>
<dbReference type="InterPro" id="IPR018389">
    <property type="entry name" value="DctP_fam"/>
</dbReference>
<dbReference type="eggNOG" id="COG1638">
    <property type="taxonomic scope" value="Bacteria"/>
</dbReference>
<evidence type="ECO:0000256" key="2">
    <source>
        <dbReference type="SAM" id="SignalP"/>
    </source>
</evidence>
<dbReference type="Pfam" id="PF03480">
    <property type="entry name" value="DctP"/>
    <property type="match status" value="1"/>
</dbReference>
<feature type="signal peptide" evidence="2">
    <location>
        <begin position="1"/>
        <end position="30"/>
    </location>
</feature>
<gene>
    <name evidence="3" type="ORF">C882_3706</name>
</gene>
<accession>K9HLV8</accession>
<dbReference type="AlphaFoldDB" id="K9HLV8"/>
<dbReference type="PATRIC" id="fig|1238182.3.peg.1369"/>
<dbReference type="SUPFAM" id="SSF53850">
    <property type="entry name" value="Periplasmic binding protein-like II"/>
    <property type="match status" value="1"/>
</dbReference>
<protein>
    <submittedName>
        <fullName evidence="3">TRAP dicarboxylate transporter-DctP subunit</fullName>
    </submittedName>
</protein>
<evidence type="ECO:0000313" key="3">
    <source>
        <dbReference type="EMBL" id="EKV31333.1"/>
    </source>
</evidence>
<dbReference type="RefSeq" id="WP_009539814.1">
    <property type="nucleotide sequence ID" value="NZ_ANHY01000006.1"/>
</dbReference>
<dbReference type="CDD" id="cd13665">
    <property type="entry name" value="PBP2_TRAP_Dctp3_4"/>
    <property type="match status" value="1"/>
</dbReference>
<reference evidence="3 4" key="1">
    <citation type="journal article" date="2013" name="Genome Announc.">
        <title>Draft Genome Sequence of an Alphaproteobacterium, Caenispirillum salinarum AK4(T), Isolated from a Solar Saltern.</title>
        <authorList>
            <person name="Khatri I."/>
            <person name="Singh A."/>
            <person name="Korpole S."/>
            <person name="Pinnaka A.K."/>
            <person name="Subramanian S."/>
        </authorList>
    </citation>
    <scope>NUCLEOTIDE SEQUENCE [LARGE SCALE GENOMIC DNA]</scope>
    <source>
        <strain evidence="3 4">AK4</strain>
    </source>
</reference>
<organism evidence="3 4">
    <name type="scientific">Caenispirillum salinarum AK4</name>
    <dbReference type="NCBI Taxonomy" id="1238182"/>
    <lineage>
        <taxon>Bacteria</taxon>
        <taxon>Pseudomonadati</taxon>
        <taxon>Pseudomonadota</taxon>
        <taxon>Alphaproteobacteria</taxon>
        <taxon>Rhodospirillales</taxon>
        <taxon>Novispirillaceae</taxon>
        <taxon>Caenispirillum</taxon>
    </lineage>
</organism>
<name>K9HLV8_9PROT</name>
<feature type="chain" id="PRO_5003931791" evidence="2">
    <location>
        <begin position="31"/>
        <end position="345"/>
    </location>
</feature>
<dbReference type="Proteomes" id="UP000009881">
    <property type="component" value="Unassembled WGS sequence"/>
</dbReference>
<dbReference type="GO" id="GO:0055085">
    <property type="term" value="P:transmembrane transport"/>
    <property type="evidence" value="ECO:0007669"/>
    <property type="project" value="InterPro"/>
</dbReference>
<dbReference type="NCBIfam" id="NF037995">
    <property type="entry name" value="TRAP_S1"/>
    <property type="match status" value="1"/>
</dbReference>
<dbReference type="InterPro" id="IPR038404">
    <property type="entry name" value="TRAP_DctP_sf"/>
</dbReference>
<dbReference type="EMBL" id="ANHY01000006">
    <property type="protein sequence ID" value="EKV31333.1"/>
    <property type="molecule type" value="Genomic_DNA"/>
</dbReference>